<comment type="caution">
    <text evidence="7">The sequence shown here is derived from an EMBL/GenBank/DDBJ whole genome shotgun (WGS) entry which is preliminary data.</text>
</comment>
<dbReference type="GO" id="GO:0005886">
    <property type="term" value="C:plasma membrane"/>
    <property type="evidence" value="ECO:0007669"/>
    <property type="project" value="UniProtKB-SubCell"/>
</dbReference>
<evidence type="ECO:0000256" key="2">
    <source>
        <dbReference type="ARBA" id="ARBA00008806"/>
    </source>
</evidence>
<evidence type="ECO:0000313" key="8">
    <source>
        <dbReference type="Proteomes" id="UP000481852"/>
    </source>
</evidence>
<evidence type="ECO:0000256" key="1">
    <source>
        <dbReference type="ARBA" id="ARBA00004651"/>
    </source>
</evidence>
<accession>A0A6L5X144</accession>
<dbReference type="Gene3D" id="3.40.50.300">
    <property type="entry name" value="P-loop containing nucleotide triphosphate hydrolases"/>
    <property type="match status" value="2"/>
</dbReference>
<evidence type="ECO:0000313" key="7">
    <source>
        <dbReference type="EMBL" id="MSS14000.1"/>
    </source>
</evidence>
<comment type="similarity">
    <text evidence="2">Belongs to the VirD4/TraG family.</text>
</comment>
<dbReference type="NCBIfam" id="NF045973">
    <property type="entry name" value="conju_CD1115"/>
    <property type="match status" value="1"/>
</dbReference>
<dbReference type="InterPro" id="IPR051539">
    <property type="entry name" value="T4SS-coupling_protein"/>
</dbReference>
<protein>
    <submittedName>
        <fullName evidence="7">Type IV secretory system conjugative DNA transfer family protein</fullName>
    </submittedName>
</protein>
<dbReference type="PANTHER" id="PTHR37937:SF1">
    <property type="entry name" value="CONJUGATIVE TRANSFER: DNA TRANSPORT"/>
    <property type="match status" value="1"/>
</dbReference>
<dbReference type="CDD" id="cd01127">
    <property type="entry name" value="TrwB_TraG_TraD_VirD4"/>
    <property type="match status" value="1"/>
</dbReference>
<keyword evidence="4" id="KW-0812">Transmembrane</keyword>
<sequence length="571" mass="64777">MSIDTRKTGLNNNVTVIGGSGSGKSFHYVMPNGMKGDTSMVLTDPKGELYHKLGNILELKGYRVIAFNLVDMDNSDCYNPFEYIRSDNDIIKLVTNMMKNTSPKGASSSDPFWDNALSLYLQAIMSYVWYECPKQGKKANIREMMDLLTKAKVAEKEGQRSDLDQMMEILPDDHPAKVAYLKVRSGAKDTIRSIIISAHARLAYLQNPKVLRILDRDDMNIRALGEGVYENPDRKTALFCIIPDNDKSYNFLVGMLYTQIFQELYYIADFQYGGALPIHVAFWMDEFPNVALPDGFTEIISTMRSRNISCNVILQNRAQLQALFKDSWQAIIGNTDVLIYLGGNEAETHKYMTEMLGKYTVGKQSKGESAGKSGSSSSNYDVIGRDLLTPDEVRKMDNSKCLIFIRGFDPIMDDKFHTLESDEFALSTSLGMYDGNKQKDEAYEEEQVHFYIDAEGEDALEKSYRYQLENYGGIFKESNVFSHLEETQDGLYKIPFEYGGYMLKYESGQAEVLPALDPLGMVRIHAGGAVLSKIPVCGYYEEEMYMELTEEQEKELFVLRNRMTPAKRNLL</sequence>
<keyword evidence="3" id="KW-1003">Cell membrane</keyword>
<evidence type="ECO:0000256" key="4">
    <source>
        <dbReference type="ARBA" id="ARBA00022692"/>
    </source>
</evidence>
<dbReference type="Proteomes" id="UP000481852">
    <property type="component" value="Unassembled WGS sequence"/>
</dbReference>
<evidence type="ECO:0000256" key="6">
    <source>
        <dbReference type="ARBA" id="ARBA00023136"/>
    </source>
</evidence>
<gene>
    <name evidence="7" type="ORF">FYJ35_02910</name>
</gene>
<dbReference type="PANTHER" id="PTHR37937">
    <property type="entry name" value="CONJUGATIVE TRANSFER: DNA TRANSPORT"/>
    <property type="match status" value="1"/>
</dbReference>
<name>A0A6L5X144_9FIRM</name>
<evidence type="ECO:0000256" key="3">
    <source>
        <dbReference type="ARBA" id="ARBA00022475"/>
    </source>
</evidence>
<dbReference type="InterPro" id="IPR003688">
    <property type="entry name" value="TraG/VirD4"/>
</dbReference>
<keyword evidence="6" id="KW-0472">Membrane</keyword>
<dbReference type="AlphaFoldDB" id="A0A6L5X144"/>
<keyword evidence="5" id="KW-1133">Transmembrane helix</keyword>
<keyword evidence="8" id="KW-1185">Reference proteome</keyword>
<evidence type="ECO:0000256" key="5">
    <source>
        <dbReference type="ARBA" id="ARBA00022989"/>
    </source>
</evidence>
<proteinExistence type="inferred from homology"/>
<dbReference type="EMBL" id="VULZ01000002">
    <property type="protein sequence ID" value="MSS14000.1"/>
    <property type="molecule type" value="Genomic_DNA"/>
</dbReference>
<comment type="subcellular location">
    <subcellularLocation>
        <location evidence="1">Cell membrane</location>
        <topology evidence="1">Multi-pass membrane protein</topology>
    </subcellularLocation>
</comment>
<dbReference type="Pfam" id="PF02534">
    <property type="entry name" value="T4SS-DNA_transf"/>
    <property type="match status" value="1"/>
</dbReference>
<dbReference type="SUPFAM" id="SSF52540">
    <property type="entry name" value="P-loop containing nucleoside triphosphate hydrolases"/>
    <property type="match status" value="1"/>
</dbReference>
<dbReference type="InterPro" id="IPR027417">
    <property type="entry name" value="P-loop_NTPase"/>
</dbReference>
<organism evidence="7 8">
    <name type="scientific">Porcincola intestinalis</name>
    <dbReference type="NCBI Taxonomy" id="2606632"/>
    <lineage>
        <taxon>Bacteria</taxon>
        <taxon>Bacillati</taxon>
        <taxon>Bacillota</taxon>
        <taxon>Clostridia</taxon>
        <taxon>Lachnospirales</taxon>
        <taxon>Lachnospiraceae</taxon>
        <taxon>Porcincola</taxon>
    </lineage>
</organism>
<reference evidence="7 8" key="1">
    <citation type="submission" date="2019-08" db="EMBL/GenBank/DDBJ databases">
        <title>In-depth cultivation of the pig gut microbiome towards novel bacterial diversity and tailored functional studies.</title>
        <authorList>
            <person name="Wylensek D."/>
            <person name="Hitch T.C.A."/>
            <person name="Clavel T."/>
        </authorList>
    </citation>
    <scope>NUCLEOTIDE SEQUENCE [LARGE SCALE GENOMIC DNA]</scope>
    <source>
        <strain evidence="7 8">Oil+RF-744-WCA-WT-11</strain>
    </source>
</reference>